<protein>
    <submittedName>
        <fullName evidence="1">PerC family transcriptional regulator</fullName>
    </submittedName>
</protein>
<evidence type="ECO:0000313" key="2">
    <source>
        <dbReference type="Proteomes" id="UP000321126"/>
    </source>
</evidence>
<reference evidence="1 2" key="1">
    <citation type="submission" date="2019-07" db="EMBL/GenBank/DDBJ databases">
        <title>Serratia strains were isolated from fresh produce.</title>
        <authorList>
            <person name="Cho G.-S."/>
            <person name="Stein M."/>
            <person name="Lee W."/>
            <person name="Suh S.H."/>
            <person name="Franz C.M.A.P."/>
        </authorList>
    </citation>
    <scope>NUCLEOTIDE SEQUENCE [LARGE SCALE GENOMIC DNA]</scope>
    <source>
        <strain evidence="1 2">S16</strain>
    </source>
</reference>
<accession>A0A5C7BK80</accession>
<comment type="caution">
    <text evidence="1">The sequence shown here is derived from an EMBL/GenBank/DDBJ whole genome shotgun (WGS) entry which is preliminary data.</text>
</comment>
<dbReference type="AlphaFoldDB" id="A0A5C7BK80"/>
<sequence length="89" mass="10236">MVKDVTAEALEQAGLDRRAARRWLEVLAHCTPDEQEWVVRRRNACLARARRARPGRDNFEEVKRAAAALQDRMGLRPSFRVPFAPRKAP</sequence>
<dbReference type="Pfam" id="PF06069">
    <property type="entry name" value="PerC"/>
    <property type="match status" value="1"/>
</dbReference>
<organism evidence="1 2">
    <name type="scientific">Serratia marcescens</name>
    <dbReference type="NCBI Taxonomy" id="615"/>
    <lineage>
        <taxon>Bacteria</taxon>
        <taxon>Pseudomonadati</taxon>
        <taxon>Pseudomonadota</taxon>
        <taxon>Gammaproteobacteria</taxon>
        <taxon>Enterobacterales</taxon>
        <taxon>Yersiniaceae</taxon>
        <taxon>Serratia</taxon>
    </lineage>
</organism>
<dbReference type="RefSeq" id="WP_048795407.1">
    <property type="nucleotide sequence ID" value="NZ_JVEJ01000253.1"/>
</dbReference>
<proteinExistence type="predicted"/>
<dbReference type="InterPro" id="IPR024684">
    <property type="entry name" value="Tscrpt_act_PerC/SfV_Orf40"/>
</dbReference>
<dbReference type="EMBL" id="VOUQ01000031">
    <property type="protein sequence ID" value="TXE24601.1"/>
    <property type="molecule type" value="Genomic_DNA"/>
</dbReference>
<dbReference type="Proteomes" id="UP000321126">
    <property type="component" value="Unassembled WGS sequence"/>
</dbReference>
<name>A0A5C7BK80_SERMA</name>
<evidence type="ECO:0000313" key="1">
    <source>
        <dbReference type="EMBL" id="TXE24601.1"/>
    </source>
</evidence>
<gene>
    <name evidence="1" type="ORF">FOT62_24665</name>
</gene>